<dbReference type="Proteomes" id="UP000000383">
    <property type="component" value="Chromosome"/>
</dbReference>
<accession>D7DHS7</accession>
<dbReference type="Pfam" id="PF20436">
    <property type="entry name" value="LonB_AAA-LID"/>
    <property type="match status" value="1"/>
</dbReference>
<dbReference type="Gene3D" id="1.10.8.60">
    <property type="match status" value="1"/>
</dbReference>
<dbReference type="GO" id="GO:0005524">
    <property type="term" value="F:ATP binding"/>
    <property type="evidence" value="ECO:0007669"/>
    <property type="project" value="InterPro"/>
</dbReference>
<dbReference type="GO" id="GO:0006508">
    <property type="term" value="P:proteolysis"/>
    <property type="evidence" value="ECO:0007669"/>
    <property type="project" value="UniProtKB-KW"/>
</dbReference>
<evidence type="ECO:0000256" key="2">
    <source>
        <dbReference type="PROSITE-ProRule" id="PRU01122"/>
    </source>
</evidence>
<dbReference type="InterPro" id="IPR014721">
    <property type="entry name" value="Ribsml_uS5_D2-typ_fold_subgr"/>
</dbReference>
<evidence type="ECO:0000259" key="3">
    <source>
        <dbReference type="PROSITE" id="PS51786"/>
    </source>
</evidence>
<dbReference type="PANTHER" id="PTHR10046">
    <property type="entry name" value="ATP DEPENDENT LON PROTEASE FAMILY MEMBER"/>
    <property type="match status" value="1"/>
</dbReference>
<dbReference type="InterPro" id="IPR008269">
    <property type="entry name" value="Lon_proteolytic"/>
</dbReference>
<dbReference type="GO" id="GO:0004252">
    <property type="term" value="F:serine-type endopeptidase activity"/>
    <property type="evidence" value="ECO:0007669"/>
    <property type="project" value="UniProtKB-UniRule"/>
</dbReference>
<dbReference type="SUPFAM" id="SSF54211">
    <property type="entry name" value="Ribosomal protein S5 domain 2-like"/>
    <property type="match status" value="1"/>
</dbReference>
<dbReference type="PRINTS" id="PR00830">
    <property type="entry name" value="ENDOLAPTASE"/>
</dbReference>
<dbReference type="MEROPS" id="S16.A10"/>
<reference evidence="4 5" key="2">
    <citation type="journal article" date="2011" name="J. Bacteriol.">
        <title>Genomes of three methylotrophs from a single niche uncover genetic and metabolic divergence of Methylophilaceae.</title>
        <authorList>
            <person name="Lapidus A."/>
            <person name="Clum A."/>
            <person name="Labutti K."/>
            <person name="Kaluzhnaya M.G."/>
            <person name="Lim S."/>
            <person name="Beck D.A."/>
            <person name="Glavina Del Rio T."/>
            <person name="Nolan M."/>
            <person name="Mavromatis K."/>
            <person name="Huntemann M."/>
            <person name="Lucas S."/>
            <person name="Lidstrom M.E."/>
            <person name="Ivanova N."/>
            <person name="Chistoserdova L."/>
        </authorList>
    </citation>
    <scope>NUCLEOTIDE SEQUENCE [LARGE SCALE GENOMIC DNA]</scope>
    <source>
        <strain evidence="4 5">301</strain>
    </source>
</reference>
<comment type="catalytic activity">
    <reaction evidence="2">
        <text>Hydrolysis of proteins in presence of ATP.</text>
        <dbReference type="EC" id="3.4.21.53"/>
    </reaction>
</comment>
<evidence type="ECO:0000313" key="5">
    <source>
        <dbReference type="Proteomes" id="UP000000383"/>
    </source>
</evidence>
<keyword evidence="1 2" id="KW-0645">Protease</keyword>
<dbReference type="InterPro" id="IPR046843">
    <property type="entry name" value="LonB_AAA-LID"/>
</dbReference>
<dbReference type="InterPro" id="IPR020568">
    <property type="entry name" value="Ribosomal_Su5_D2-typ_SF"/>
</dbReference>
<dbReference type="SUPFAM" id="SSF52540">
    <property type="entry name" value="P-loop containing nucleoside triphosphate hydrolases"/>
    <property type="match status" value="1"/>
</dbReference>
<dbReference type="eggNOG" id="COG1067">
    <property type="taxonomic scope" value="Bacteria"/>
</dbReference>
<proteinExistence type="inferred from homology"/>
<dbReference type="eggNOG" id="COG0210">
    <property type="taxonomic scope" value="Bacteria"/>
</dbReference>
<reference evidence="5" key="1">
    <citation type="submission" date="2010-05" db="EMBL/GenBank/DDBJ databases">
        <title>Complete sequence of Methylotenera sp. 301.</title>
        <authorList>
            <person name="Lucas S."/>
            <person name="Copeland A."/>
            <person name="Lapidus A."/>
            <person name="Cheng J.-F."/>
            <person name="Bruce D."/>
            <person name="Goodwin L."/>
            <person name="Pitluck S."/>
            <person name="Clum A."/>
            <person name="Land M."/>
            <person name="Hauser L."/>
            <person name="Kyrpides N."/>
            <person name="Ivanova N."/>
            <person name="Chistoservova L."/>
            <person name="Kalyuzhnaya M."/>
            <person name="Woyke T."/>
        </authorList>
    </citation>
    <scope>NUCLEOTIDE SEQUENCE [LARGE SCALE GENOMIC DNA]</scope>
    <source>
        <strain evidence="5">301</strain>
    </source>
</reference>
<sequence>MSTSTQSQSTSSTLLSSQQLTLNISAKQFNFADTSELIAADSKSAQHQAWVAQSEAKKAAEFGLNLQQAGFNLLALGEPGTGRTTLMLSAMHEAASKQVAPSDLIALHQFDSNTKPLFLKLAAGVGTQLKQGLDQFVRQLAKELANLLEAKIKDNATTLIQDFLNAQIGTIKANIPQIQADKQFTQYFELLQKDILDTLEAWQPSASADSDNNLDALMSEGFFGRYRVNVLVEHTANQHAPVIYDNDPSLQSLFGGVESAGDSSTTPDFMRLRAGNLLRADGGTLLLHLRDILADEQNGSQLLEKLHRFLRNGTLQIEDLTSSSSQGSSFVSAQDAIPVSVKLVLVATREDYYELIDEKYDFFSYFPIKIEFAEKVKASAENYSAYAAFIAQKCQQFDCSHFTADAVVALLQAMHRLEEDQTRISTKFAVLEKLMLESAAAAELRGAKLVAQEDVKAAINRKYARHSYIEAHARDSIVDNELMINVHGETVGQINGLTHIDLADASFGSPVRISANCYAGRLDVLTIDREVSMSGPTHDKGVMILQSWLHTNFAQFNPLNLTASLVFEQEYNGVDGDSASCAELFALLSALTQLPIKQGIAVTGALNQHGEVLPVGGLNEKIEGYFRVCKDIGLDGTQGVLIPQRNMRHLMLRDEVVDAVANGQFHITTMNNVAEGILHITGHTLQEINKLAETKLTAFKQILEANSPKIFTK</sequence>
<organism evidence="4 5">
    <name type="scientific">Methylotenera versatilis (strain 301)</name>
    <dbReference type="NCBI Taxonomy" id="666681"/>
    <lineage>
        <taxon>Bacteria</taxon>
        <taxon>Pseudomonadati</taxon>
        <taxon>Pseudomonadota</taxon>
        <taxon>Betaproteobacteria</taxon>
        <taxon>Nitrosomonadales</taxon>
        <taxon>Methylophilaceae</taxon>
        <taxon>Methylotenera</taxon>
    </lineage>
</organism>
<gene>
    <name evidence="4" type="ordered locus">M301_1228</name>
</gene>
<dbReference type="Gene3D" id="3.40.50.300">
    <property type="entry name" value="P-loop containing nucleotide triphosphate hydrolases"/>
    <property type="match status" value="1"/>
</dbReference>
<protein>
    <recommendedName>
        <fullName evidence="2">endopeptidase La</fullName>
        <ecNumber evidence="2">3.4.21.53</ecNumber>
    </recommendedName>
</protein>
<dbReference type="KEGG" id="meh:M301_1228"/>
<dbReference type="EMBL" id="CP002056">
    <property type="protein sequence ID" value="ADI29612.1"/>
    <property type="molecule type" value="Genomic_DNA"/>
</dbReference>
<dbReference type="RefSeq" id="WP_013147927.1">
    <property type="nucleotide sequence ID" value="NC_014207.1"/>
</dbReference>
<keyword evidence="2" id="KW-0720">Serine protease</keyword>
<dbReference type="HOGENOM" id="CLU_014785_0_1_4"/>
<feature type="active site" evidence="2">
    <location>
        <position position="578"/>
    </location>
</feature>
<dbReference type="Gene3D" id="3.30.230.10">
    <property type="match status" value="1"/>
</dbReference>
<dbReference type="InterPro" id="IPR041699">
    <property type="entry name" value="AAA_32"/>
</dbReference>
<dbReference type="GO" id="GO:0030163">
    <property type="term" value="P:protein catabolic process"/>
    <property type="evidence" value="ECO:0007669"/>
    <property type="project" value="InterPro"/>
</dbReference>
<feature type="active site" evidence="2">
    <location>
        <position position="621"/>
    </location>
</feature>
<dbReference type="PROSITE" id="PS51786">
    <property type="entry name" value="LON_PROTEOLYTIC"/>
    <property type="match status" value="1"/>
</dbReference>
<keyword evidence="2" id="KW-0378">Hydrolase</keyword>
<keyword evidence="5" id="KW-1185">Reference proteome</keyword>
<dbReference type="OrthoDB" id="9758568at2"/>
<dbReference type="InterPro" id="IPR027417">
    <property type="entry name" value="P-loop_NTPase"/>
</dbReference>
<evidence type="ECO:0000313" key="4">
    <source>
        <dbReference type="EMBL" id="ADI29612.1"/>
    </source>
</evidence>
<dbReference type="Pfam" id="PF05362">
    <property type="entry name" value="Lon_C"/>
    <property type="match status" value="1"/>
</dbReference>
<evidence type="ECO:0000256" key="1">
    <source>
        <dbReference type="ARBA" id="ARBA00022670"/>
    </source>
</evidence>
<dbReference type="GO" id="GO:0004176">
    <property type="term" value="F:ATP-dependent peptidase activity"/>
    <property type="evidence" value="ECO:0007669"/>
    <property type="project" value="UniProtKB-UniRule"/>
</dbReference>
<dbReference type="InterPro" id="IPR027065">
    <property type="entry name" value="Lon_Prtase"/>
</dbReference>
<feature type="domain" description="Lon proteolytic" evidence="3">
    <location>
        <begin position="488"/>
        <end position="683"/>
    </location>
</feature>
<dbReference type="EC" id="3.4.21.53" evidence="2"/>
<name>D7DHS7_METV0</name>
<dbReference type="AlphaFoldDB" id="D7DHS7"/>
<comment type="similarity">
    <text evidence="2">Belongs to the peptidase S16 family.</text>
</comment>
<dbReference type="Pfam" id="PF13654">
    <property type="entry name" value="AAA_32"/>
    <property type="match status" value="1"/>
</dbReference>
<dbReference type="STRING" id="666681.M301_1228"/>